<name>A0A8H4PYC3_9HYPO</name>
<sequence>MAPQGSARSPYLEGKRTNQASQTAQVKAQWLSLLAAAAARNIWGSLCSSPERPRVLCWLGRGVWRASGAGRTGDVMRWLAAKEHGGYGELSSGSSLPVSLSHVAAVQDNDDWMEGSPAFRNAPPPVRMLLACLCPVECVFPVPHPGRLGCLMTATWVHWRNDGLYRVGLNWNASCEVG</sequence>
<reference evidence="1 2" key="1">
    <citation type="journal article" date="2020" name="Genome Biol. Evol.">
        <title>A new high-quality draft genome assembly of the Chinese cordyceps Ophiocordyceps sinensis.</title>
        <authorList>
            <person name="Shu R."/>
            <person name="Zhang J."/>
            <person name="Meng Q."/>
            <person name="Zhang H."/>
            <person name="Zhou G."/>
            <person name="Li M."/>
            <person name="Wu P."/>
            <person name="Zhao Y."/>
            <person name="Chen C."/>
            <person name="Qin Q."/>
        </authorList>
    </citation>
    <scope>NUCLEOTIDE SEQUENCE [LARGE SCALE GENOMIC DNA]</scope>
    <source>
        <strain evidence="1 2">IOZ07</strain>
    </source>
</reference>
<comment type="caution">
    <text evidence="1">The sequence shown here is derived from an EMBL/GenBank/DDBJ whole genome shotgun (WGS) entry which is preliminary data.</text>
</comment>
<protein>
    <submittedName>
        <fullName evidence="1">Uncharacterized protein</fullName>
    </submittedName>
</protein>
<keyword evidence="2" id="KW-1185">Reference proteome</keyword>
<proteinExistence type="predicted"/>
<dbReference type="AlphaFoldDB" id="A0A8H4PYC3"/>
<dbReference type="EMBL" id="JAAVMX010000001">
    <property type="protein sequence ID" value="KAF4512656.1"/>
    <property type="molecule type" value="Genomic_DNA"/>
</dbReference>
<evidence type="ECO:0000313" key="1">
    <source>
        <dbReference type="EMBL" id="KAF4512656.1"/>
    </source>
</evidence>
<gene>
    <name evidence="1" type="ORF">G6O67_000009</name>
</gene>
<dbReference type="Proteomes" id="UP000557566">
    <property type="component" value="Unassembled WGS sequence"/>
</dbReference>
<accession>A0A8H4PYC3</accession>
<organism evidence="1 2">
    <name type="scientific">Ophiocordyceps sinensis</name>
    <dbReference type="NCBI Taxonomy" id="72228"/>
    <lineage>
        <taxon>Eukaryota</taxon>
        <taxon>Fungi</taxon>
        <taxon>Dikarya</taxon>
        <taxon>Ascomycota</taxon>
        <taxon>Pezizomycotina</taxon>
        <taxon>Sordariomycetes</taxon>
        <taxon>Hypocreomycetidae</taxon>
        <taxon>Hypocreales</taxon>
        <taxon>Ophiocordycipitaceae</taxon>
        <taxon>Ophiocordyceps</taxon>
    </lineage>
</organism>
<evidence type="ECO:0000313" key="2">
    <source>
        <dbReference type="Proteomes" id="UP000557566"/>
    </source>
</evidence>